<name>A0AA39RLD1_ACESA</name>
<reference evidence="3" key="1">
    <citation type="journal article" date="2022" name="Plant J.">
        <title>Strategies of tolerance reflected in two North American maple genomes.</title>
        <authorList>
            <person name="McEvoy S.L."/>
            <person name="Sezen U.U."/>
            <person name="Trouern-Trend A."/>
            <person name="McMahon S.M."/>
            <person name="Schaberg P.G."/>
            <person name="Yang J."/>
            <person name="Wegrzyn J.L."/>
            <person name="Swenson N.G."/>
        </authorList>
    </citation>
    <scope>NUCLEOTIDE SEQUENCE</scope>
    <source>
        <strain evidence="3">NS2018</strain>
    </source>
</reference>
<feature type="compositionally biased region" description="Basic residues" evidence="1">
    <location>
        <begin position="151"/>
        <end position="163"/>
    </location>
</feature>
<dbReference type="InterPro" id="IPR058352">
    <property type="entry name" value="DUF8039"/>
</dbReference>
<dbReference type="Proteomes" id="UP001168877">
    <property type="component" value="Unassembled WGS sequence"/>
</dbReference>
<feature type="compositionally biased region" description="Basic and acidic residues" evidence="1">
    <location>
        <begin position="164"/>
        <end position="173"/>
    </location>
</feature>
<proteinExistence type="predicted"/>
<feature type="region of interest" description="Disordered" evidence="1">
    <location>
        <begin position="137"/>
        <end position="196"/>
    </location>
</feature>
<protein>
    <recommendedName>
        <fullName evidence="2">DUF8039 domain-containing protein</fullName>
    </recommendedName>
</protein>
<accession>A0AA39RLD1</accession>
<dbReference type="AlphaFoldDB" id="A0AA39RLD1"/>
<feature type="domain" description="DUF8039" evidence="2">
    <location>
        <begin position="8"/>
        <end position="61"/>
    </location>
</feature>
<keyword evidence="4" id="KW-1185">Reference proteome</keyword>
<feature type="region of interest" description="Disordered" evidence="1">
    <location>
        <begin position="213"/>
        <end position="234"/>
    </location>
</feature>
<gene>
    <name evidence="3" type="ORF">LWI29_025685</name>
</gene>
<organism evidence="3 4">
    <name type="scientific">Acer saccharum</name>
    <name type="common">Sugar maple</name>
    <dbReference type="NCBI Taxonomy" id="4024"/>
    <lineage>
        <taxon>Eukaryota</taxon>
        <taxon>Viridiplantae</taxon>
        <taxon>Streptophyta</taxon>
        <taxon>Embryophyta</taxon>
        <taxon>Tracheophyta</taxon>
        <taxon>Spermatophyta</taxon>
        <taxon>Magnoliopsida</taxon>
        <taxon>eudicotyledons</taxon>
        <taxon>Gunneridae</taxon>
        <taxon>Pentapetalae</taxon>
        <taxon>rosids</taxon>
        <taxon>malvids</taxon>
        <taxon>Sapindales</taxon>
        <taxon>Sapindaceae</taxon>
        <taxon>Hippocastanoideae</taxon>
        <taxon>Acereae</taxon>
        <taxon>Acer</taxon>
    </lineage>
</organism>
<evidence type="ECO:0000259" key="2">
    <source>
        <dbReference type="Pfam" id="PF26133"/>
    </source>
</evidence>
<sequence>MPTDGPDAMVHGIPLNENVRVTIDVAIKGSSLLPIPVWDELITISQAIGSYVAWPREFIIFSSDELTAVDGDDALKMVYILMVVQFFGIDEGRTSIPAWLWLLVEDEKAFTSFLWGSYIFDVTLYWLKNAAEKHVKKLNGKDQKKEEKKETNKKKNLKKKKKKVVETEKKTDVEDGEEDAKEAYNSNPKPQEDYKNSLEKEVEFVNVTEIHDRASDREGDRETSMMEKADGENVVEKADSKSVVEKAKTIVATVVESVVEKVDGESVVEKADSKSVVEKAETVVATVVEKVNSESVVEKAETTIEKAEGVGDGEQPICLDDYLSTAVNMVGEVPTTLPSVIHVKFLDPNVEYKNHDKKMGK</sequence>
<comment type="caution">
    <text evidence="3">The sequence shown here is derived from an EMBL/GenBank/DDBJ whole genome shotgun (WGS) entry which is preliminary data.</text>
</comment>
<dbReference type="Pfam" id="PF26133">
    <property type="entry name" value="DUF8039"/>
    <property type="match status" value="1"/>
</dbReference>
<evidence type="ECO:0000313" key="3">
    <source>
        <dbReference type="EMBL" id="KAK0574577.1"/>
    </source>
</evidence>
<reference evidence="3" key="2">
    <citation type="submission" date="2023-06" db="EMBL/GenBank/DDBJ databases">
        <authorList>
            <person name="Swenson N.G."/>
            <person name="Wegrzyn J.L."/>
            <person name="Mcevoy S.L."/>
        </authorList>
    </citation>
    <scope>NUCLEOTIDE SEQUENCE</scope>
    <source>
        <strain evidence="3">NS2018</strain>
        <tissue evidence="3">Leaf</tissue>
    </source>
</reference>
<evidence type="ECO:0000313" key="4">
    <source>
        <dbReference type="Proteomes" id="UP001168877"/>
    </source>
</evidence>
<feature type="compositionally biased region" description="Basic and acidic residues" evidence="1">
    <location>
        <begin position="139"/>
        <end position="150"/>
    </location>
</feature>
<dbReference type="EMBL" id="JAUESC010000387">
    <property type="protein sequence ID" value="KAK0574577.1"/>
    <property type="molecule type" value="Genomic_DNA"/>
</dbReference>
<evidence type="ECO:0000256" key="1">
    <source>
        <dbReference type="SAM" id="MobiDB-lite"/>
    </source>
</evidence>